<dbReference type="AlphaFoldDB" id="A0A8X7CTY4"/>
<evidence type="ECO:0000313" key="2">
    <source>
        <dbReference type="Proteomes" id="UP000886998"/>
    </source>
</evidence>
<dbReference type="Proteomes" id="UP000886998">
    <property type="component" value="Unassembled WGS sequence"/>
</dbReference>
<comment type="caution">
    <text evidence="1">The sequence shown here is derived from an EMBL/GenBank/DDBJ whole genome shotgun (WGS) entry which is preliminary data.</text>
</comment>
<name>A0A8X7CTY4_9ARAC</name>
<keyword evidence="2" id="KW-1185">Reference proteome</keyword>
<organism evidence="1 2">
    <name type="scientific">Trichonephila inaurata madagascariensis</name>
    <dbReference type="NCBI Taxonomy" id="2747483"/>
    <lineage>
        <taxon>Eukaryota</taxon>
        <taxon>Metazoa</taxon>
        <taxon>Ecdysozoa</taxon>
        <taxon>Arthropoda</taxon>
        <taxon>Chelicerata</taxon>
        <taxon>Arachnida</taxon>
        <taxon>Araneae</taxon>
        <taxon>Araneomorphae</taxon>
        <taxon>Entelegynae</taxon>
        <taxon>Araneoidea</taxon>
        <taxon>Nephilidae</taxon>
        <taxon>Trichonephila</taxon>
        <taxon>Trichonephila inaurata</taxon>
    </lineage>
</organism>
<reference evidence="1" key="1">
    <citation type="submission" date="2020-08" db="EMBL/GenBank/DDBJ databases">
        <title>Multicomponent nature underlies the extraordinary mechanical properties of spider dragline silk.</title>
        <authorList>
            <person name="Kono N."/>
            <person name="Nakamura H."/>
            <person name="Mori M."/>
            <person name="Yoshida Y."/>
            <person name="Ohtoshi R."/>
            <person name="Malay A.D."/>
            <person name="Moran D.A.P."/>
            <person name="Tomita M."/>
            <person name="Numata K."/>
            <person name="Arakawa K."/>
        </authorList>
    </citation>
    <scope>NUCLEOTIDE SEQUENCE</scope>
</reference>
<gene>
    <name evidence="1" type="ORF">TNIN_236251</name>
</gene>
<accession>A0A8X7CTY4</accession>
<protein>
    <submittedName>
        <fullName evidence="1">Uncharacterized protein</fullName>
    </submittedName>
</protein>
<dbReference type="EMBL" id="BMAV01022393">
    <property type="protein sequence ID" value="GFY77272.1"/>
    <property type="molecule type" value="Genomic_DNA"/>
</dbReference>
<proteinExistence type="predicted"/>
<dbReference type="OrthoDB" id="8123891at2759"/>
<evidence type="ECO:0000313" key="1">
    <source>
        <dbReference type="EMBL" id="GFY77272.1"/>
    </source>
</evidence>
<sequence length="169" mass="19314">MPLFLVVSKENPREPENFLSNLNWLLPKVVVEPLNKNSMPTQCHRCQLFYHHSRFCNREPKCLECGLAHLMKDSKKRTPLLSAPIVMVLIFLTIQGVRKILKISSLPQRMCGKSERKFLIPQKKNKNENKNVISASPTDAKAILEQMSLMMAQFGTMFQSVMSSLGNKI</sequence>